<protein>
    <submittedName>
        <fullName evidence="2">Uncharacterized protein</fullName>
    </submittedName>
</protein>
<evidence type="ECO:0000313" key="3">
    <source>
        <dbReference type="Proteomes" id="UP000012527"/>
    </source>
</evidence>
<evidence type="ECO:0000313" key="2">
    <source>
        <dbReference type="EMBL" id="EMZ41302.1"/>
    </source>
</evidence>
<proteinExistence type="predicted"/>
<accession>N2BHR1</accession>
<evidence type="ECO:0000256" key="1">
    <source>
        <dbReference type="SAM" id="MobiDB-lite"/>
    </source>
</evidence>
<reference evidence="2 3" key="1">
    <citation type="submission" date="2013-02" db="EMBL/GenBank/DDBJ databases">
        <title>The Genome Sequence of Helicobacter bilis WiWa.</title>
        <authorList>
            <consortium name="The Broad Institute Genome Sequencing Platform"/>
            <person name="Ward D."/>
            <person name="Overstreet A.-M.C."/>
            <person name="Ramer-Tait A.E."/>
            <person name="Phillips G.J."/>
            <person name="Wannemuehler M.J."/>
            <person name="Walker B."/>
            <person name="Young S.K."/>
            <person name="Zeng Q."/>
            <person name="Gargeya S."/>
            <person name="Fitzgerald M."/>
            <person name="Haas B."/>
            <person name="Abouelleil A."/>
            <person name="Alvarado L."/>
            <person name="Arachchi H.M."/>
            <person name="Berlin A.M."/>
            <person name="Chapman S.B."/>
            <person name="Dewar J."/>
            <person name="Goldberg J."/>
            <person name="Griggs A."/>
            <person name="Gujja S."/>
            <person name="Hansen M."/>
            <person name="Howarth C."/>
            <person name="Imamovic A."/>
            <person name="Larimer J."/>
            <person name="McCowan C."/>
            <person name="Murphy C."/>
            <person name="Neiman D."/>
            <person name="Pearson M."/>
            <person name="Priest M."/>
            <person name="Roberts A."/>
            <person name="Saif S."/>
            <person name="Shea T."/>
            <person name="Sisk P."/>
            <person name="Sykes S."/>
            <person name="Wortman J."/>
            <person name="Nusbaum C."/>
            <person name="Birren B."/>
        </authorList>
    </citation>
    <scope>NUCLEOTIDE SEQUENCE [LARGE SCALE GENOMIC DNA]</scope>
    <source>
        <strain evidence="2 3">WiWa</strain>
    </source>
</reference>
<dbReference type="HOGENOM" id="CLU_3374098_0_0_7"/>
<gene>
    <name evidence="2" type="ORF">C826_00319</name>
</gene>
<feature type="compositionally biased region" description="Basic and acidic residues" evidence="1">
    <location>
        <begin position="9"/>
        <end position="22"/>
    </location>
</feature>
<organism evidence="2 3">
    <name type="scientific">Helicobacter bilis WiWa</name>
    <dbReference type="NCBI Taxonomy" id="1235804"/>
    <lineage>
        <taxon>Bacteria</taxon>
        <taxon>Pseudomonadati</taxon>
        <taxon>Campylobacterota</taxon>
        <taxon>Epsilonproteobacteria</taxon>
        <taxon>Campylobacterales</taxon>
        <taxon>Helicobacteraceae</taxon>
        <taxon>Helicobacter</taxon>
    </lineage>
</organism>
<comment type="caution">
    <text evidence="2">The sequence shown here is derived from an EMBL/GenBank/DDBJ whole genome shotgun (WGS) entry which is preliminary data.</text>
</comment>
<dbReference type="AlphaFoldDB" id="N2BHR1"/>
<dbReference type="EMBL" id="AQFW01000004">
    <property type="protein sequence ID" value="EMZ41302.1"/>
    <property type="molecule type" value="Genomic_DNA"/>
</dbReference>
<dbReference type="Proteomes" id="UP000012527">
    <property type="component" value="Unassembled WGS sequence"/>
</dbReference>
<sequence length="34" mass="4009">MIKKLVVRKSKEQRVGNKDPLENNRIITQDSKNK</sequence>
<name>N2BHR1_9HELI</name>
<feature type="compositionally biased region" description="Polar residues" evidence="1">
    <location>
        <begin position="25"/>
        <end position="34"/>
    </location>
</feature>
<feature type="region of interest" description="Disordered" evidence="1">
    <location>
        <begin position="1"/>
        <end position="34"/>
    </location>
</feature>